<dbReference type="InterPro" id="IPR011701">
    <property type="entry name" value="MFS"/>
</dbReference>
<reference evidence="13 14" key="1">
    <citation type="submission" date="2023-04" db="EMBL/GenBank/DDBJ databases">
        <title>Marinobulbifer ophiurae gen. nov., sp. Nov., isolate from tissue of brittle star Ophioplocus japonicus.</title>
        <authorList>
            <person name="Kawano K."/>
            <person name="Sawayama S."/>
            <person name="Nakagawa S."/>
        </authorList>
    </citation>
    <scope>NUCLEOTIDE SEQUENCE [LARGE SCALE GENOMIC DNA]</scope>
    <source>
        <strain evidence="13 14">NKW57</strain>
    </source>
</reference>
<evidence type="ECO:0000313" key="14">
    <source>
        <dbReference type="Proteomes" id="UP001224392"/>
    </source>
</evidence>
<proteinExistence type="inferred from homology"/>
<comment type="subcellular location">
    <subcellularLocation>
        <location evidence="2">Cell inner membrane</location>
        <topology evidence="2">Multi-pass membrane protein</topology>
    </subcellularLocation>
</comment>
<feature type="transmembrane region" description="Helical" evidence="11">
    <location>
        <begin position="81"/>
        <end position="102"/>
    </location>
</feature>
<feature type="transmembrane region" description="Helical" evidence="11">
    <location>
        <begin position="108"/>
        <end position="132"/>
    </location>
</feature>
<keyword evidence="4" id="KW-0813">Transport</keyword>
<evidence type="ECO:0000259" key="12">
    <source>
        <dbReference type="PROSITE" id="PS50850"/>
    </source>
</evidence>
<protein>
    <submittedName>
        <fullName evidence="13">L-fucose:H+ symporter permease</fullName>
    </submittedName>
</protein>
<sequence>MGDRRDMDAVASPRFSLLVLTSLFFIWGFITSLNDILLPHLKNVFELSYTEASLVQSSFFAAYLIVSVPAGLLLKRIGYQLGLVLGLLIACAGCLVFIPAARMQVYEVFLLGLFVLASGITILQVSANPYVIALGSSESAPSRLNMTQAFNSLGTMLAPVFGGLVLFSTVPTVADHASAEAIRAFRASEAALVEAPYFWLAVILLLMVAFFSWVRLPVAPTKPHESSVDTVDAGVFRIFRFPRLTLGAVGIFVYVGAEVAIGSYLVNFFGEPSVAGMSTSQASRYVSWYWGGAMVGRFIGALLLRYVRPGLMLAVCGFFASVLVAVAMLSTGFQAVWAILAVGLFNSIMFPTIFSLALGGLGQFASQGAGVLCMAIVGGAVVPFVQGVFADLLGIQMSFFVPLICYCYIVYYGAFSPLLRNRT</sequence>
<keyword evidence="7" id="KW-0762">Sugar transport</keyword>
<dbReference type="SUPFAM" id="SSF103473">
    <property type="entry name" value="MFS general substrate transporter"/>
    <property type="match status" value="1"/>
</dbReference>
<evidence type="ECO:0000256" key="5">
    <source>
        <dbReference type="ARBA" id="ARBA00022475"/>
    </source>
</evidence>
<keyword evidence="9 11" id="KW-1133">Transmembrane helix</keyword>
<dbReference type="EMBL" id="BSYJ01000004">
    <property type="protein sequence ID" value="GMG87952.1"/>
    <property type="molecule type" value="Genomic_DNA"/>
</dbReference>
<accession>A0ABQ6M0X5</accession>
<dbReference type="Gene3D" id="1.20.1250.20">
    <property type="entry name" value="MFS general substrate transporter like domains"/>
    <property type="match status" value="2"/>
</dbReference>
<evidence type="ECO:0000256" key="9">
    <source>
        <dbReference type="ARBA" id="ARBA00022989"/>
    </source>
</evidence>
<dbReference type="Pfam" id="PF07690">
    <property type="entry name" value="MFS_1"/>
    <property type="match status" value="1"/>
</dbReference>
<feature type="transmembrane region" description="Helical" evidence="11">
    <location>
        <begin position="15"/>
        <end position="33"/>
    </location>
</feature>
<gene>
    <name evidence="13" type="primary">fucP_2</name>
    <name evidence="13" type="ORF">MNKW57_22730</name>
</gene>
<feature type="domain" description="Major facilitator superfamily (MFS) profile" evidence="12">
    <location>
        <begin position="16"/>
        <end position="423"/>
    </location>
</feature>
<keyword evidence="14" id="KW-1185">Reference proteome</keyword>
<keyword evidence="6" id="KW-0997">Cell inner membrane</keyword>
<feature type="transmembrane region" description="Helical" evidence="11">
    <location>
        <begin position="369"/>
        <end position="389"/>
    </location>
</feature>
<name>A0ABQ6M0X5_9GAMM</name>
<feature type="transmembrane region" description="Helical" evidence="11">
    <location>
        <begin position="244"/>
        <end position="266"/>
    </location>
</feature>
<feature type="transmembrane region" description="Helical" evidence="11">
    <location>
        <begin position="395"/>
        <end position="415"/>
    </location>
</feature>
<organism evidence="13 14">
    <name type="scientific">Biformimicrobium ophioploci</name>
    <dbReference type="NCBI Taxonomy" id="3036711"/>
    <lineage>
        <taxon>Bacteria</taxon>
        <taxon>Pseudomonadati</taxon>
        <taxon>Pseudomonadota</taxon>
        <taxon>Gammaproteobacteria</taxon>
        <taxon>Cellvibrionales</taxon>
        <taxon>Microbulbiferaceae</taxon>
        <taxon>Biformimicrobium</taxon>
    </lineage>
</organism>
<evidence type="ECO:0000256" key="4">
    <source>
        <dbReference type="ARBA" id="ARBA00022448"/>
    </source>
</evidence>
<comment type="caution">
    <text evidence="13">The sequence shown here is derived from an EMBL/GenBank/DDBJ whole genome shotgun (WGS) entry which is preliminary data.</text>
</comment>
<feature type="transmembrane region" description="Helical" evidence="11">
    <location>
        <begin position="197"/>
        <end position="216"/>
    </location>
</feature>
<dbReference type="PROSITE" id="PS50850">
    <property type="entry name" value="MFS"/>
    <property type="match status" value="1"/>
</dbReference>
<feature type="transmembrane region" description="Helical" evidence="11">
    <location>
        <begin position="335"/>
        <end position="357"/>
    </location>
</feature>
<dbReference type="InterPro" id="IPR036259">
    <property type="entry name" value="MFS_trans_sf"/>
</dbReference>
<dbReference type="InterPro" id="IPR050375">
    <property type="entry name" value="MFS_TsgA-like"/>
</dbReference>
<dbReference type="PANTHER" id="PTHR43702:SF3">
    <property type="entry name" value="PROTEIN TSGA"/>
    <property type="match status" value="1"/>
</dbReference>
<evidence type="ECO:0000256" key="8">
    <source>
        <dbReference type="ARBA" id="ARBA00022692"/>
    </source>
</evidence>
<dbReference type="PANTHER" id="PTHR43702">
    <property type="entry name" value="L-FUCOSE-PROTON SYMPORTER"/>
    <property type="match status" value="1"/>
</dbReference>
<comment type="similarity">
    <text evidence="3">Belongs to the major facilitator superfamily. FHS transporter (TC 2.A.1.7) family.</text>
</comment>
<evidence type="ECO:0000256" key="6">
    <source>
        <dbReference type="ARBA" id="ARBA00022519"/>
    </source>
</evidence>
<dbReference type="InterPro" id="IPR005964">
    <property type="entry name" value="Glc/Gal_transptr_bac"/>
</dbReference>
<dbReference type="Proteomes" id="UP001224392">
    <property type="component" value="Unassembled WGS sequence"/>
</dbReference>
<dbReference type="NCBIfam" id="TIGR01272">
    <property type="entry name" value="gluP"/>
    <property type="match status" value="1"/>
</dbReference>
<dbReference type="CDD" id="cd17394">
    <property type="entry name" value="MFS_FucP_like"/>
    <property type="match status" value="1"/>
</dbReference>
<feature type="transmembrane region" description="Helical" evidence="11">
    <location>
        <begin position="53"/>
        <end position="74"/>
    </location>
</feature>
<evidence type="ECO:0000256" key="7">
    <source>
        <dbReference type="ARBA" id="ARBA00022597"/>
    </source>
</evidence>
<evidence type="ECO:0000256" key="10">
    <source>
        <dbReference type="ARBA" id="ARBA00023136"/>
    </source>
</evidence>
<dbReference type="InterPro" id="IPR020846">
    <property type="entry name" value="MFS_dom"/>
</dbReference>
<feature type="transmembrane region" description="Helical" evidence="11">
    <location>
        <begin position="311"/>
        <end position="329"/>
    </location>
</feature>
<keyword evidence="8 11" id="KW-0812">Transmembrane</keyword>
<evidence type="ECO:0000256" key="11">
    <source>
        <dbReference type="SAM" id="Phobius"/>
    </source>
</evidence>
<feature type="transmembrane region" description="Helical" evidence="11">
    <location>
        <begin position="286"/>
        <end position="304"/>
    </location>
</feature>
<keyword evidence="10 11" id="KW-0472">Membrane</keyword>
<evidence type="ECO:0000256" key="2">
    <source>
        <dbReference type="ARBA" id="ARBA00004429"/>
    </source>
</evidence>
<evidence type="ECO:0000256" key="1">
    <source>
        <dbReference type="ARBA" id="ARBA00003321"/>
    </source>
</evidence>
<feature type="transmembrane region" description="Helical" evidence="11">
    <location>
        <begin position="153"/>
        <end position="174"/>
    </location>
</feature>
<evidence type="ECO:0000313" key="13">
    <source>
        <dbReference type="EMBL" id="GMG87952.1"/>
    </source>
</evidence>
<comment type="function">
    <text evidence="1">Intake of glucose and galactose.</text>
</comment>
<evidence type="ECO:0000256" key="3">
    <source>
        <dbReference type="ARBA" id="ARBA00009120"/>
    </source>
</evidence>
<keyword evidence="5" id="KW-1003">Cell membrane</keyword>